<evidence type="ECO:0008006" key="6">
    <source>
        <dbReference type="Google" id="ProtNLM"/>
    </source>
</evidence>
<feature type="signal peptide" evidence="3">
    <location>
        <begin position="1"/>
        <end position="20"/>
    </location>
</feature>
<feature type="coiled-coil region" evidence="1">
    <location>
        <begin position="56"/>
        <end position="83"/>
    </location>
</feature>
<feature type="chain" id="PRO_5045774484" description="Seryl-tRNA synthetase" evidence="3">
    <location>
        <begin position="21"/>
        <end position="102"/>
    </location>
</feature>
<keyword evidence="2" id="KW-1133">Transmembrane helix</keyword>
<dbReference type="EMBL" id="SRMP02000051">
    <property type="protein sequence ID" value="MFN0293741.1"/>
    <property type="molecule type" value="Genomic_DNA"/>
</dbReference>
<keyword evidence="2" id="KW-0472">Membrane</keyword>
<reference evidence="4 5" key="1">
    <citation type="submission" date="2024-12" db="EMBL/GenBank/DDBJ databases">
        <authorList>
            <person name="Hu S."/>
        </authorList>
    </citation>
    <scope>NUCLEOTIDE SEQUENCE [LARGE SCALE GENOMIC DNA]</scope>
    <source>
        <strain evidence="4 5">P-25</strain>
    </source>
</reference>
<sequence>MKKLLYTLILVFTLSTTVNAKSAIKDKPNTELTAEQKIELESITKRVEEIRSMDRSMLTKTERKALRKEVKELKKRADFLNQNVTLSLGAIIIILLLLIIIL</sequence>
<organism evidence="4 5">
    <name type="scientific">Pedobacter helvus</name>
    <dbReference type="NCBI Taxonomy" id="2563444"/>
    <lineage>
        <taxon>Bacteria</taxon>
        <taxon>Pseudomonadati</taxon>
        <taxon>Bacteroidota</taxon>
        <taxon>Sphingobacteriia</taxon>
        <taxon>Sphingobacteriales</taxon>
        <taxon>Sphingobacteriaceae</taxon>
        <taxon>Pedobacter</taxon>
    </lineage>
</organism>
<keyword evidence="1" id="KW-0175">Coiled coil</keyword>
<comment type="caution">
    <text evidence="4">The sequence shown here is derived from an EMBL/GenBank/DDBJ whole genome shotgun (WGS) entry which is preliminary data.</text>
</comment>
<evidence type="ECO:0000256" key="3">
    <source>
        <dbReference type="SAM" id="SignalP"/>
    </source>
</evidence>
<gene>
    <name evidence="4" type="ORF">E5L68_020365</name>
</gene>
<evidence type="ECO:0000313" key="5">
    <source>
        <dbReference type="Proteomes" id="UP001517367"/>
    </source>
</evidence>
<accession>A0ABW9JPX2</accession>
<feature type="transmembrane region" description="Helical" evidence="2">
    <location>
        <begin position="84"/>
        <end position="101"/>
    </location>
</feature>
<name>A0ABW9JPX2_9SPHI</name>
<proteinExistence type="predicted"/>
<dbReference type="RefSeq" id="WP_138729396.1">
    <property type="nucleotide sequence ID" value="NZ_SRMP02000051.1"/>
</dbReference>
<keyword evidence="3" id="KW-0732">Signal</keyword>
<keyword evidence="2" id="KW-0812">Transmembrane</keyword>
<evidence type="ECO:0000256" key="1">
    <source>
        <dbReference type="SAM" id="Coils"/>
    </source>
</evidence>
<evidence type="ECO:0000256" key="2">
    <source>
        <dbReference type="SAM" id="Phobius"/>
    </source>
</evidence>
<dbReference type="Proteomes" id="UP001517367">
    <property type="component" value="Unassembled WGS sequence"/>
</dbReference>
<keyword evidence="5" id="KW-1185">Reference proteome</keyword>
<evidence type="ECO:0000313" key="4">
    <source>
        <dbReference type="EMBL" id="MFN0293741.1"/>
    </source>
</evidence>
<protein>
    <recommendedName>
        <fullName evidence="6">Seryl-tRNA synthetase</fullName>
    </recommendedName>
</protein>